<organism evidence="2 3">
    <name type="scientific">Flavobacterium limi</name>
    <dbReference type="NCBI Taxonomy" id="2045105"/>
    <lineage>
        <taxon>Bacteria</taxon>
        <taxon>Pseudomonadati</taxon>
        <taxon>Bacteroidota</taxon>
        <taxon>Flavobacteriia</taxon>
        <taxon>Flavobacteriales</taxon>
        <taxon>Flavobacteriaceae</taxon>
        <taxon>Flavobacterium</taxon>
    </lineage>
</organism>
<evidence type="ECO:0000313" key="2">
    <source>
        <dbReference type="EMBL" id="GGF15279.1"/>
    </source>
</evidence>
<keyword evidence="3" id="KW-1185">Reference proteome</keyword>
<proteinExistence type="predicted"/>
<dbReference type="Proteomes" id="UP000655016">
    <property type="component" value="Unassembled WGS sequence"/>
</dbReference>
<protein>
    <submittedName>
        <fullName evidence="2">Uncharacterized protein</fullName>
    </submittedName>
</protein>
<keyword evidence="1" id="KW-0472">Membrane</keyword>
<keyword evidence="1" id="KW-1133">Transmembrane helix</keyword>
<gene>
    <name evidence="2" type="ORF">GCM10011518_25790</name>
</gene>
<dbReference type="EMBL" id="BMKP01000005">
    <property type="protein sequence ID" value="GGF15279.1"/>
    <property type="molecule type" value="Genomic_DNA"/>
</dbReference>
<comment type="caution">
    <text evidence="2">The sequence shown here is derived from an EMBL/GenBank/DDBJ whole genome shotgun (WGS) entry which is preliminary data.</text>
</comment>
<accession>A0ABQ1UDR7</accession>
<feature type="transmembrane region" description="Helical" evidence="1">
    <location>
        <begin position="114"/>
        <end position="132"/>
    </location>
</feature>
<evidence type="ECO:0000313" key="3">
    <source>
        <dbReference type="Proteomes" id="UP000655016"/>
    </source>
</evidence>
<evidence type="ECO:0000256" key="1">
    <source>
        <dbReference type="SAM" id="Phobius"/>
    </source>
</evidence>
<name>A0ABQ1UDR7_9FLAO</name>
<keyword evidence="1" id="KW-0812">Transmembrane</keyword>
<reference evidence="3" key="1">
    <citation type="journal article" date="2019" name="Int. J. Syst. Evol. Microbiol.">
        <title>The Global Catalogue of Microorganisms (GCM) 10K type strain sequencing project: providing services to taxonomists for standard genome sequencing and annotation.</title>
        <authorList>
            <consortium name="The Broad Institute Genomics Platform"/>
            <consortium name="The Broad Institute Genome Sequencing Center for Infectious Disease"/>
            <person name="Wu L."/>
            <person name="Ma J."/>
        </authorList>
    </citation>
    <scope>NUCLEOTIDE SEQUENCE [LARGE SCALE GENOMIC DNA]</scope>
    <source>
        <strain evidence="3">CGMCC 1.16060</strain>
    </source>
</reference>
<sequence length="179" mass="21544">MSQYHHRNRELKECKAILMKSKLNITEFRNRLKDNTKIGRPDTQLSLGVFSIFFLSSKNFYGNFDDSTFRLTINYNFTSGFYILKGKYQNIDHKLKLNYIIEPISRIGLIWIKYFPFVALIGFNCFFFFNLKNIPNEISIIFNSFIVFIILFSRWDIKRKKKNLEQKFIEIFEIEKTNK</sequence>
<feature type="transmembrane region" description="Helical" evidence="1">
    <location>
        <begin position="138"/>
        <end position="157"/>
    </location>
</feature>